<proteinExistence type="predicted"/>
<feature type="transmembrane region" description="Helical" evidence="1">
    <location>
        <begin position="72"/>
        <end position="95"/>
    </location>
</feature>
<reference evidence="3" key="1">
    <citation type="submission" date="2018-11" db="EMBL/GenBank/DDBJ databases">
        <title>Complete genome sequence of Paenibacillus sp. ML311-T8.</title>
        <authorList>
            <person name="Nam Y.-D."/>
            <person name="Kang J."/>
            <person name="Chung W.-H."/>
            <person name="Park Y.S."/>
        </authorList>
    </citation>
    <scope>NUCLEOTIDE SEQUENCE [LARGE SCALE GENOMIC DNA]</scope>
    <source>
        <strain evidence="3">ML311-T8</strain>
    </source>
</reference>
<name>A0A6B8RRY9_9BACL</name>
<keyword evidence="1" id="KW-0472">Membrane</keyword>
<keyword evidence="1" id="KW-0812">Transmembrane</keyword>
<dbReference type="EMBL" id="CP034235">
    <property type="protein sequence ID" value="QGQ98574.1"/>
    <property type="molecule type" value="Genomic_DNA"/>
</dbReference>
<dbReference type="Proteomes" id="UP000426246">
    <property type="component" value="Chromosome"/>
</dbReference>
<protein>
    <submittedName>
        <fullName evidence="2">Uncharacterized protein</fullName>
    </submittedName>
</protein>
<organism evidence="2 3">
    <name type="scientific">Paenibacillus psychroresistens</name>
    <dbReference type="NCBI Taxonomy" id="1778678"/>
    <lineage>
        <taxon>Bacteria</taxon>
        <taxon>Bacillati</taxon>
        <taxon>Bacillota</taxon>
        <taxon>Bacilli</taxon>
        <taxon>Bacillales</taxon>
        <taxon>Paenibacillaceae</taxon>
        <taxon>Paenibacillus</taxon>
    </lineage>
</organism>
<dbReference type="AlphaFoldDB" id="A0A6B8RRY9"/>
<dbReference type="KEGG" id="ppsc:EHS13_28690"/>
<evidence type="ECO:0000313" key="2">
    <source>
        <dbReference type="EMBL" id="QGQ98574.1"/>
    </source>
</evidence>
<dbReference type="RefSeq" id="WP_155703683.1">
    <property type="nucleotide sequence ID" value="NZ_CP034235.1"/>
</dbReference>
<evidence type="ECO:0000313" key="3">
    <source>
        <dbReference type="Proteomes" id="UP000426246"/>
    </source>
</evidence>
<accession>A0A6B8RRY9</accession>
<keyword evidence="1" id="KW-1133">Transmembrane helix</keyword>
<sequence>MKRIKVKTNFHQATNEDSQIADDLAEIQLYLEHYSVKYPNESTIDRSIEQLRVYVPHKKRLLQQLFSNLGGAIYHVLPVHQFASFSLFLLGSLLLPSKLY</sequence>
<gene>
    <name evidence="2" type="ORF">EHS13_28690</name>
</gene>
<keyword evidence="3" id="KW-1185">Reference proteome</keyword>
<evidence type="ECO:0000256" key="1">
    <source>
        <dbReference type="SAM" id="Phobius"/>
    </source>
</evidence>